<dbReference type="RefSeq" id="WP_087663033.1">
    <property type="nucleotide sequence ID" value="NZ_NIBL01000001.1"/>
</dbReference>
<proteinExistence type="predicted"/>
<dbReference type="SUPFAM" id="SSF81301">
    <property type="entry name" value="Nucleotidyltransferase"/>
    <property type="match status" value="1"/>
</dbReference>
<dbReference type="Proteomes" id="UP000196503">
    <property type="component" value="Unassembled WGS sequence"/>
</dbReference>
<gene>
    <name evidence="1" type="ORF">A5869_000912</name>
</gene>
<dbReference type="PANTHER" id="PTHR34817">
    <property type="entry name" value="NUCLEOTIDYLTRANSFERASE"/>
    <property type="match status" value="1"/>
</dbReference>
<dbReference type="EMBL" id="NIBL01000001">
    <property type="protein sequence ID" value="OUZ19263.1"/>
    <property type="molecule type" value="Genomic_DNA"/>
</dbReference>
<evidence type="ECO:0000313" key="1">
    <source>
        <dbReference type="EMBL" id="OUZ19263.1"/>
    </source>
</evidence>
<name>A0A200I2F9_9ENTE</name>
<dbReference type="InterPro" id="IPR043519">
    <property type="entry name" value="NT_sf"/>
</dbReference>
<sequence length="263" mass="30486">MKTQAEMMALVPQKLKEIEETYGVEVLWAVESGSRAWGFASPDSDFDVRFIYKRKAQDYLKLTPDRDVIELPIDETWDVNGWDLDKTLKLLAKSNPTLFEWINSPVVYVHTDFAARLAPLLTMCLSEERMMYHYLSIAKDHLTKYLSGDMVQPKKYFYALRPILTCRWLQKYHTAPPVLFDELVQSFLPLELKSSVANLLSIKMASPELAEIAPIVDIHTYIEESIPEIEDYLNNQTITHKVDWQTLNAFFLQEIGMSENNNK</sequence>
<organism evidence="1 2">
    <name type="scientific">Enterococcus cecorum</name>
    <dbReference type="NCBI Taxonomy" id="44008"/>
    <lineage>
        <taxon>Bacteria</taxon>
        <taxon>Bacillati</taxon>
        <taxon>Bacillota</taxon>
        <taxon>Bacilli</taxon>
        <taxon>Lactobacillales</taxon>
        <taxon>Enterococcaceae</taxon>
        <taxon>Enterococcus</taxon>
    </lineage>
</organism>
<accession>A0A200I2F9</accession>
<reference evidence="1 2" key="1">
    <citation type="submission" date="2017-05" db="EMBL/GenBank/DDBJ databases">
        <title>The Genome Sequence of Enterococcus faecium 2D5_DIV0622.</title>
        <authorList>
            <consortium name="The Broad Institute Genomics Platform"/>
            <consortium name="The Broad Institute Genomic Center for Infectious Diseases"/>
            <person name="Earl A."/>
            <person name="Manson A."/>
            <person name="Schwartman J."/>
            <person name="Gilmore M."/>
            <person name="Abouelleil A."/>
            <person name="Cao P."/>
            <person name="Chapman S."/>
            <person name="Cusick C."/>
            <person name="Shea T."/>
            <person name="Young S."/>
            <person name="Neafsey D."/>
            <person name="Nusbaum C."/>
            <person name="Birren B."/>
        </authorList>
    </citation>
    <scope>NUCLEOTIDE SEQUENCE [LARGE SCALE GENOMIC DNA]</scope>
    <source>
        <strain evidence="1 2">2D5_DIV0622</strain>
    </source>
</reference>
<comment type="caution">
    <text evidence="1">The sequence shown here is derived from an EMBL/GenBank/DDBJ whole genome shotgun (WGS) entry which is preliminary data.</text>
</comment>
<dbReference type="PANTHER" id="PTHR34817:SF2">
    <property type="entry name" value="NUCLEOTIDYLTRANSFERASE"/>
    <property type="match status" value="1"/>
</dbReference>
<evidence type="ECO:0000313" key="2">
    <source>
        <dbReference type="Proteomes" id="UP000196503"/>
    </source>
</evidence>
<protein>
    <recommendedName>
        <fullName evidence="3">Nucleotidyltransferase</fullName>
    </recommendedName>
</protein>
<dbReference type="AlphaFoldDB" id="A0A200I2F9"/>
<dbReference type="InterPro" id="IPR018775">
    <property type="entry name" value="RlaP"/>
</dbReference>
<dbReference type="Pfam" id="PF10127">
    <property type="entry name" value="RlaP"/>
    <property type="match status" value="1"/>
</dbReference>
<evidence type="ECO:0008006" key="3">
    <source>
        <dbReference type="Google" id="ProtNLM"/>
    </source>
</evidence>